<accession>A0A2P8F4L6</accession>
<proteinExistence type="predicted"/>
<gene>
    <name evidence="2" type="ORF">CLV44_10159</name>
</gene>
<dbReference type="InterPro" id="IPR009288">
    <property type="entry name" value="AIG2-like_dom"/>
</dbReference>
<dbReference type="CDD" id="cd06661">
    <property type="entry name" value="GGCT_like"/>
    <property type="match status" value="1"/>
</dbReference>
<evidence type="ECO:0000313" key="2">
    <source>
        <dbReference type="EMBL" id="PSL16661.1"/>
    </source>
</evidence>
<dbReference type="EMBL" id="PYGI01000001">
    <property type="protein sequence ID" value="PSL16661.1"/>
    <property type="molecule type" value="Genomic_DNA"/>
</dbReference>
<dbReference type="AlphaFoldDB" id="A0A2P8F4L6"/>
<dbReference type="Pfam" id="PF06094">
    <property type="entry name" value="GGACT"/>
    <property type="match status" value="1"/>
</dbReference>
<feature type="domain" description="Gamma-glutamylcyclotransferase AIG2-like" evidence="1">
    <location>
        <begin position="4"/>
        <end position="111"/>
    </location>
</feature>
<organism evidence="2 3">
    <name type="scientific">Marinobacterium halophilum</name>
    <dbReference type="NCBI Taxonomy" id="267374"/>
    <lineage>
        <taxon>Bacteria</taxon>
        <taxon>Pseudomonadati</taxon>
        <taxon>Pseudomonadota</taxon>
        <taxon>Gammaproteobacteria</taxon>
        <taxon>Oceanospirillales</taxon>
        <taxon>Oceanospirillaceae</taxon>
        <taxon>Marinobacterium</taxon>
    </lineage>
</organism>
<dbReference type="SUPFAM" id="SSF110857">
    <property type="entry name" value="Gamma-glutamyl cyclotransferase-like"/>
    <property type="match status" value="1"/>
</dbReference>
<name>A0A2P8F4L6_9GAMM</name>
<dbReference type="RefSeq" id="WP_106590105.1">
    <property type="nucleotide sequence ID" value="NZ_PYGI01000001.1"/>
</dbReference>
<evidence type="ECO:0000259" key="1">
    <source>
        <dbReference type="Pfam" id="PF06094"/>
    </source>
</evidence>
<dbReference type="OrthoDB" id="9798388at2"/>
<dbReference type="Proteomes" id="UP000242133">
    <property type="component" value="Unassembled WGS sequence"/>
</dbReference>
<evidence type="ECO:0000313" key="3">
    <source>
        <dbReference type="Proteomes" id="UP000242133"/>
    </source>
</evidence>
<reference evidence="2 3" key="1">
    <citation type="submission" date="2018-03" db="EMBL/GenBank/DDBJ databases">
        <title>Genomic Encyclopedia of Archaeal and Bacterial Type Strains, Phase II (KMG-II): from individual species to whole genera.</title>
        <authorList>
            <person name="Goeker M."/>
        </authorList>
    </citation>
    <scope>NUCLEOTIDE SEQUENCE [LARGE SCALE GENOMIC DNA]</scope>
    <source>
        <strain evidence="2 3">DSM 17586</strain>
    </source>
</reference>
<dbReference type="InterPro" id="IPR013024">
    <property type="entry name" value="GGCT-like"/>
</dbReference>
<sequence length="119" mass="13204">MPTLFSYGTLQQKEVQIANFGRELLGKKDMLQGYIVGEIEITDERVLRESGKAIHPILRFTGNVADEVSGTVFEITDVELAQADDYEVDDYVRTLVKLQSGQECWIYAAATDAGNDGGR</sequence>
<comment type="caution">
    <text evidence="2">The sequence shown here is derived from an EMBL/GenBank/DDBJ whole genome shotgun (WGS) entry which is preliminary data.</text>
</comment>
<dbReference type="Gene3D" id="3.10.490.10">
    <property type="entry name" value="Gamma-glutamyl cyclotransferase-like"/>
    <property type="match status" value="1"/>
</dbReference>
<keyword evidence="2" id="KW-0808">Transferase</keyword>
<protein>
    <submittedName>
        <fullName evidence="2">Gamma-glutamylcyclotransferase (GGCT)/AIG2-like uncharacterized protein YtfP</fullName>
    </submittedName>
</protein>
<keyword evidence="3" id="KW-1185">Reference proteome</keyword>
<dbReference type="InterPro" id="IPR036568">
    <property type="entry name" value="GGCT-like_sf"/>
</dbReference>
<dbReference type="GO" id="GO:0016740">
    <property type="term" value="F:transferase activity"/>
    <property type="evidence" value="ECO:0007669"/>
    <property type="project" value="UniProtKB-KW"/>
</dbReference>